<comment type="subcellular location">
    <subcellularLocation>
        <location evidence="1">Cell membrane</location>
        <topology evidence="1">Multi-pass membrane protein</topology>
    </subcellularLocation>
</comment>
<accession>A0A2M9D2H9</accession>
<dbReference type="EMBL" id="PGFH01000002">
    <property type="protein sequence ID" value="PJJ78386.1"/>
    <property type="molecule type" value="Genomic_DNA"/>
</dbReference>
<evidence type="ECO:0000256" key="3">
    <source>
        <dbReference type="ARBA" id="ARBA00022692"/>
    </source>
</evidence>
<dbReference type="Proteomes" id="UP000231742">
    <property type="component" value="Unassembled WGS sequence"/>
</dbReference>
<feature type="domain" description="Cardiolipin synthase N-terminal" evidence="7">
    <location>
        <begin position="44"/>
        <end position="87"/>
    </location>
</feature>
<keyword evidence="9" id="KW-1185">Reference proteome</keyword>
<dbReference type="InterPro" id="IPR027379">
    <property type="entry name" value="CLS_N"/>
</dbReference>
<dbReference type="Pfam" id="PF13396">
    <property type="entry name" value="PLDc_N"/>
    <property type="match status" value="1"/>
</dbReference>
<evidence type="ECO:0000256" key="5">
    <source>
        <dbReference type="ARBA" id="ARBA00023136"/>
    </source>
</evidence>
<keyword evidence="4 6" id="KW-1133">Transmembrane helix</keyword>
<protein>
    <submittedName>
        <fullName evidence="8">Phospholipase D-like protein</fullName>
    </submittedName>
</protein>
<evidence type="ECO:0000256" key="6">
    <source>
        <dbReference type="SAM" id="Phobius"/>
    </source>
</evidence>
<name>A0A2M9D2H9_9MICO</name>
<evidence type="ECO:0000259" key="7">
    <source>
        <dbReference type="Pfam" id="PF13396"/>
    </source>
</evidence>
<sequence length="103" mass="11208">MSILAAVSNGGPEASAAFAVIFMMVFWVAYIGFFVVLGLTSLAVSVLALVSLYRNRDKLRAIELAVWVGISLVVTIVGPLCWFIIGRRKMLDDVRAHEQPTPA</sequence>
<proteinExistence type="predicted"/>
<evidence type="ECO:0000313" key="8">
    <source>
        <dbReference type="EMBL" id="PJJ78386.1"/>
    </source>
</evidence>
<comment type="caution">
    <text evidence="8">The sequence shown here is derived from an EMBL/GenBank/DDBJ whole genome shotgun (WGS) entry which is preliminary data.</text>
</comment>
<dbReference type="RefSeq" id="WP_100389433.1">
    <property type="nucleotide sequence ID" value="NZ_BMZU01000002.1"/>
</dbReference>
<reference evidence="8 9" key="1">
    <citation type="submission" date="2017-11" db="EMBL/GenBank/DDBJ databases">
        <title>Genomic Encyclopedia of Archaeal and Bacterial Type Strains, Phase II (KMG-II): From Individual Species to Whole Genera.</title>
        <authorList>
            <person name="Goeker M."/>
        </authorList>
    </citation>
    <scope>NUCLEOTIDE SEQUENCE [LARGE SCALE GENOMIC DNA]</scope>
    <source>
        <strain evidence="8 9">DSM 16400</strain>
    </source>
</reference>
<dbReference type="AlphaFoldDB" id="A0A2M9D2H9"/>
<feature type="transmembrane region" description="Helical" evidence="6">
    <location>
        <begin position="64"/>
        <end position="85"/>
    </location>
</feature>
<keyword evidence="3 6" id="KW-0812">Transmembrane</keyword>
<evidence type="ECO:0000256" key="1">
    <source>
        <dbReference type="ARBA" id="ARBA00004651"/>
    </source>
</evidence>
<organism evidence="8 9">
    <name type="scientific">Salinibacterium amurskyense</name>
    <dbReference type="NCBI Taxonomy" id="205941"/>
    <lineage>
        <taxon>Bacteria</taxon>
        <taxon>Bacillati</taxon>
        <taxon>Actinomycetota</taxon>
        <taxon>Actinomycetes</taxon>
        <taxon>Micrococcales</taxon>
        <taxon>Microbacteriaceae</taxon>
        <taxon>Salinibacterium</taxon>
    </lineage>
</organism>
<keyword evidence="2" id="KW-1003">Cell membrane</keyword>
<keyword evidence="5 6" id="KW-0472">Membrane</keyword>
<dbReference type="OrthoDB" id="4479409at2"/>
<evidence type="ECO:0000256" key="2">
    <source>
        <dbReference type="ARBA" id="ARBA00022475"/>
    </source>
</evidence>
<feature type="transmembrane region" description="Helical" evidence="6">
    <location>
        <begin position="20"/>
        <end position="52"/>
    </location>
</feature>
<gene>
    <name evidence="8" type="ORF">CLV85_1956</name>
</gene>
<evidence type="ECO:0000256" key="4">
    <source>
        <dbReference type="ARBA" id="ARBA00022989"/>
    </source>
</evidence>
<evidence type="ECO:0000313" key="9">
    <source>
        <dbReference type="Proteomes" id="UP000231742"/>
    </source>
</evidence>